<evidence type="ECO:0000313" key="1">
    <source>
        <dbReference type="EMBL" id="KAF9957991.1"/>
    </source>
</evidence>
<dbReference type="Proteomes" id="UP000749646">
    <property type="component" value="Unassembled WGS sequence"/>
</dbReference>
<accession>A0A9P6J1Y7</accession>
<dbReference type="AlphaFoldDB" id="A0A9P6J1Y7"/>
<comment type="caution">
    <text evidence="1">The sequence shown here is derived from an EMBL/GenBank/DDBJ whole genome shotgun (WGS) entry which is preliminary data.</text>
</comment>
<organism evidence="1 2">
    <name type="scientific">Modicella reniformis</name>
    <dbReference type="NCBI Taxonomy" id="1440133"/>
    <lineage>
        <taxon>Eukaryota</taxon>
        <taxon>Fungi</taxon>
        <taxon>Fungi incertae sedis</taxon>
        <taxon>Mucoromycota</taxon>
        <taxon>Mortierellomycotina</taxon>
        <taxon>Mortierellomycetes</taxon>
        <taxon>Mortierellales</taxon>
        <taxon>Mortierellaceae</taxon>
        <taxon>Modicella</taxon>
    </lineage>
</organism>
<gene>
    <name evidence="1" type="ORF">BGZ65_001733</name>
</gene>
<keyword evidence="2" id="KW-1185">Reference proteome</keyword>
<dbReference type="OrthoDB" id="2315391at2759"/>
<evidence type="ECO:0000313" key="2">
    <source>
        <dbReference type="Proteomes" id="UP000749646"/>
    </source>
</evidence>
<sequence length="375" mass="43051">MSSAIIFGGLPRALQAPLEYFFGKQQQKVGTFKQELDVLKKTTMEIFYVTSSRRTDIPVAEFQKLTLETLERDTHTVLENRDGEITKDVPHGINTAFIKDWQDGAEWKSFEDFVAEYEIFRTNHLVDPGNEYMELGKLYQGALGTKTTRNYRVKISKLQSEPLRVVNRFPSERKLGDKDWNQDIVIRKADGAKFGNVCVCRENSDDGTKTLCALQANYHHRTNSRTIEKLTPEAAKAHLGITDARLVTVVITTADVTEKQEVNDESLPENCLLIYRKNFAEFFGDTFSIHAAMSLTQDHNWNFLTKSSMKSLKHKLSPELEDKVLAKMPYRTQADVDGFIQELPERDRKRLEENDFLQLGILPYEESSTKRRRVG</sequence>
<proteinExistence type="predicted"/>
<reference evidence="1" key="1">
    <citation type="journal article" date="2020" name="Fungal Divers.">
        <title>Resolving the Mortierellaceae phylogeny through synthesis of multi-gene phylogenetics and phylogenomics.</title>
        <authorList>
            <person name="Vandepol N."/>
            <person name="Liber J."/>
            <person name="Desiro A."/>
            <person name="Na H."/>
            <person name="Kennedy M."/>
            <person name="Barry K."/>
            <person name="Grigoriev I.V."/>
            <person name="Miller A.N."/>
            <person name="O'Donnell K."/>
            <person name="Stajich J.E."/>
            <person name="Bonito G."/>
        </authorList>
    </citation>
    <scope>NUCLEOTIDE SEQUENCE</scope>
    <source>
        <strain evidence="1">MES-2147</strain>
    </source>
</reference>
<name>A0A9P6J1Y7_9FUNG</name>
<protein>
    <submittedName>
        <fullName evidence="1">Uncharacterized protein</fullName>
    </submittedName>
</protein>
<dbReference type="EMBL" id="JAAAHW010006591">
    <property type="protein sequence ID" value="KAF9957991.1"/>
    <property type="molecule type" value="Genomic_DNA"/>
</dbReference>